<protein>
    <submittedName>
        <fullName evidence="9">TonB-dependent receptor domain-containing protein</fullName>
    </submittedName>
</protein>
<keyword evidence="2" id="KW-0813">Transport</keyword>
<dbReference type="InterPro" id="IPR037066">
    <property type="entry name" value="Plug_dom_sf"/>
</dbReference>
<dbReference type="InterPro" id="IPR039426">
    <property type="entry name" value="TonB-dep_rcpt-like"/>
</dbReference>
<evidence type="ECO:0000256" key="7">
    <source>
        <dbReference type="SAM" id="SignalP"/>
    </source>
</evidence>
<keyword evidence="10" id="KW-1185">Reference proteome</keyword>
<evidence type="ECO:0000256" key="6">
    <source>
        <dbReference type="ARBA" id="ARBA00023237"/>
    </source>
</evidence>
<evidence type="ECO:0000256" key="3">
    <source>
        <dbReference type="ARBA" id="ARBA00022452"/>
    </source>
</evidence>
<dbReference type="Gene3D" id="2.170.130.10">
    <property type="entry name" value="TonB-dependent receptor, plug domain"/>
    <property type="match status" value="1"/>
</dbReference>
<reference evidence="10" key="1">
    <citation type="journal article" date="2019" name="Int. J. Syst. Evol. Microbiol.">
        <title>The Global Catalogue of Microorganisms (GCM) 10K type strain sequencing project: providing services to taxonomists for standard genome sequencing and annotation.</title>
        <authorList>
            <consortium name="The Broad Institute Genomics Platform"/>
            <consortium name="The Broad Institute Genome Sequencing Center for Infectious Disease"/>
            <person name="Wu L."/>
            <person name="Ma J."/>
        </authorList>
    </citation>
    <scope>NUCLEOTIDE SEQUENCE [LARGE SCALE GENOMIC DNA]</scope>
    <source>
        <strain evidence="10">CGMCC 1.12449</strain>
    </source>
</reference>
<dbReference type="PANTHER" id="PTHR30069">
    <property type="entry name" value="TONB-DEPENDENT OUTER MEMBRANE RECEPTOR"/>
    <property type="match status" value="1"/>
</dbReference>
<comment type="subcellular location">
    <subcellularLocation>
        <location evidence="1">Cell outer membrane</location>
        <topology evidence="1">Multi-pass membrane protein</topology>
    </subcellularLocation>
</comment>
<evidence type="ECO:0000256" key="2">
    <source>
        <dbReference type="ARBA" id="ARBA00022448"/>
    </source>
</evidence>
<dbReference type="Pfam" id="PF13620">
    <property type="entry name" value="CarboxypepD_reg"/>
    <property type="match status" value="1"/>
</dbReference>
<feature type="domain" description="TonB-dependent transporter Oar-like beta-barrel" evidence="8">
    <location>
        <begin position="352"/>
        <end position="1018"/>
    </location>
</feature>
<evidence type="ECO:0000313" key="9">
    <source>
        <dbReference type="EMBL" id="MFD1766368.1"/>
    </source>
</evidence>
<sequence length="1099" mass="117865">MQIRYYLAAGVAALSIATMTATPTYAQETTSSVRGSVESTSGPVAGATVTVVHEPSGTTSTTSTASDGSFSTQGLRVGGPFTVTVDASGYQTAQVTDLYLQAGTPFRLPVTLEAAQEIVVTASAIRGAQETSTGPITTLGREEIEGVASINRDVRDLARRDPFATIDLTNSRTIEIAGQNGRLNRFSVDGVAFGDDFGLNNGGLPTNRGPVPLEAIEQFSVKVAPFDITEGNFQGGAINVVLRSGGNRFRGGGFFTYTDDSLTGDKTKGVGVNLTLESKQYGGILSGPIIKDKLFFMTAYERTEESIPFDSGPAGQGFAAPIPGLTQAQIDQVSSIADSVYGYDTLGVIRNADETDEKLAVKLDWNVTDDHRASLTYIRSVGNNSFQRNTSTSTTSPTIGLFSTGYQLTEEVNSGVFQLNSSWSDRLSTELRVRYTDYNRGQIPFGEKTIGQISVCADAVNAGSLTSCSTGVPRIFFGPDQFRHANELNTENLGVEFKAMLDAGDHSIKFLAGYTDLNTFNLFVSNSLGVYYFDSVQDFQNRRASTLTLQNAVPSLNPDDGAANFASQTYTFGVQDDWQVTDDLTLTLGARYDLMGSDDRPPLNANFVARHGFSNRETFAGKGVLQPRFGFDWKATDRLIVRGGVGVFAGGSPNVFLSNSFSNTGQLTNQITILRNTSANGCDVPGTVVNAAQICSDALVNVDLGSFDSSVTNYLTTNTAALAAAPVNAIDPNLKLARQLRATLSLDYDADLGPLGDGWLFGANFLYGNVMQAYSFTDIRSVAIGTLPDGRVRYNIMPGQTGTNQDLIMTNDTRGRSYIGVIRFEKSWDFGLNIGGSYTRSDVKDVNAITSATASSLYGNNAMVNSNGAAYGRSIYEIKDQWKFNVGFKTELFGDNETRFNLFGEYRSGRPYSLTLIDAGSGRSPVFGTVGTSGNPLVYIPTVGDSRVSFATTTDETNFNALVAQFGLDKFRGSILPKNSQTSPDFFKVDLNVSQELPVPLFDGAKIKLFADIENVLNLIDSDWGALRQVPFSYTAGIATVQCLSAATPTGTTPGAGVVNTVPTQLCAQYRYSGVRNPNVNLVTRQSLYGIRVGVKVSF</sequence>
<feature type="signal peptide" evidence="7">
    <location>
        <begin position="1"/>
        <end position="26"/>
    </location>
</feature>
<organism evidence="9 10">
    <name type="scientific">Sphingorhabdus buctiana</name>
    <dbReference type="NCBI Taxonomy" id="1508805"/>
    <lineage>
        <taxon>Bacteria</taxon>
        <taxon>Pseudomonadati</taxon>
        <taxon>Pseudomonadota</taxon>
        <taxon>Alphaproteobacteria</taxon>
        <taxon>Sphingomonadales</taxon>
        <taxon>Sphingomonadaceae</taxon>
        <taxon>Sphingorhabdus</taxon>
    </lineage>
</organism>
<dbReference type="InterPro" id="IPR057601">
    <property type="entry name" value="Oar-like_b-barrel"/>
</dbReference>
<feature type="domain" description="TonB-dependent transporter Oar-like beta-barrel" evidence="8">
    <location>
        <begin position="241"/>
        <end position="306"/>
    </location>
</feature>
<evidence type="ECO:0000256" key="4">
    <source>
        <dbReference type="ARBA" id="ARBA00022692"/>
    </source>
</evidence>
<keyword evidence="6" id="KW-0998">Cell outer membrane</keyword>
<dbReference type="SUPFAM" id="SSF56935">
    <property type="entry name" value="Porins"/>
    <property type="match status" value="1"/>
</dbReference>
<evidence type="ECO:0000256" key="5">
    <source>
        <dbReference type="ARBA" id="ARBA00023136"/>
    </source>
</evidence>
<keyword evidence="4" id="KW-0812">Transmembrane</keyword>
<proteinExistence type="predicted"/>
<dbReference type="EMBL" id="JBHUEL010000004">
    <property type="protein sequence ID" value="MFD1766368.1"/>
    <property type="molecule type" value="Genomic_DNA"/>
</dbReference>
<keyword evidence="9" id="KW-0675">Receptor</keyword>
<feature type="chain" id="PRO_5045536737" evidence="7">
    <location>
        <begin position="27"/>
        <end position="1099"/>
    </location>
</feature>
<evidence type="ECO:0000256" key="1">
    <source>
        <dbReference type="ARBA" id="ARBA00004571"/>
    </source>
</evidence>
<dbReference type="RefSeq" id="WP_381512386.1">
    <property type="nucleotide sequence ID" value="NZ_JBHUEL010000004.1"/>
</dbReference>
<accession>A0ABW4MBE2</accession>
<dbReference type="Gene3D" id="2.60.40.1120">
    <property type="entry name" value="Carboxypeptidase-like, regulatory domain"/>
    <property type="match status" value="1"/>
</dbReference>
<evidence type="ECO:0000313" key="10">
    <source>
        <dbReference type="Proteomes" id="UP001597215"/>
    </source>
</evidence>
<dbReference type="Pfam" id="PF25183">
    <property type="entry name" value="OMP_b-brl_4"/>
    <property type="match status" value="2"/>
</dbReference>
<dbReference type="Proteomes" id="UP001597215">
    <property type="component" value="Unassembled WGS sequence"/>
</dbReference>
<keyword evidence="7" id="KW-0732">Signal</keyword>
<dbReference type="InterPro" id="IPR036942">
    <property type="entry name" value="Beta-barrel_TonB_sf"/>
</dbReference>
<dbReference type="PANTHER" id="PTHR30069:SF46">
    <property type="entry name" value="OAR PROTEIN"/>
    <property type="match status" value="1"/>
</dbReference>
<dbReference type="SUPFAM" id="SSF49464">
    <property type="entry name" value="Carboxypeptidase regulatory domain-like"/>
    <property type="match status" value="1"/>
</dbReference>
<comment type="caution">
    <text evidence="9">The sequence shown here is derived from an EMBL/GenBank/DDBJ whole genome shotgun (WGS) entry which is preliminary data.</text>
</comment>
<keyword evidence="5" id="KW-0472">Membrane</keyword>
<name>A0ABW4MBE2_9SPHN</name>
<keyword evidence="3" id="KW-1134">Transmembrane beta strand</keyword>
<gene>
    <name evidence="9" type="ORF">ACFSAG_05880</name>
</gene>
<dbReference type="Gene3D" id="2.40.170.20">
    <property type="entry name" value="TonB-dependent receptor, beta-barrel domain"/>
    <property type="match status" value="1"/>
</dbReference>
<evidence type="ECO:0000259" key="8">
    <source>
        <dbReference type="Pfam" id="PF25183"/>
    </source>
</evidence>
<dbReference type="InterPro" id="IPR008969">
    <property type="entry name" value="CarboxyPept-like_regulatory"/>
</dbReference>